<organism evidence="2 3">
    <name type="scientific">Elysia crispata</name>
    <name type="common">lettuce slug</name>
    <dbReference type="NCBI Taxonomy" id="231223"/>
    <lineage>
        <taxon>Eukaryota</taxon>
        <taxon>Metazoa</taxon>
        <taxon>Spiralia</taxon>
        <taxon>Lophotrochozoa</taxon>
        <taxon>Mollusca</taxon>
        <taxon>Gastropoda</taxon>
        <taxon>Heterobranchia</taxon>
        <taxon>Euthyneura</taxon>
        <taxon>Panpulmonata</taxon>
        <taxon>Sacoglossa</taxon>
        <taxon>Placobranchoidea</taxon>
        <taxon>Plakobranchidae</taxon>
        <taxon>Elysia</taxon>
    </lineage>
</organism>
<dbReference type="Proteomes" id="UP001283361">
    <property type="component" value="Unassembled WGS sequence"/>
</dbReference>
<accession>A0AAE0Y8G2</accession>
<feature type="compositionally biased region" description="Basic residues" evidence="1">
    <location>
        <begin position="1"/>
        <end position="10"/>
    </location>
</feature>
<evidence type="ECO:0000256" key="1">
    <source>
        <dbReference type="SAM" id="MobiDB-lite"/>
    </source>
</evidence>
<evidence type="ECO:0000313" key="3">
    <source>
        <dbReference type="Proteomes" id="UP001283361"/>
    </source>
</evidence>
<gene>
    <name evidence="2" type="ORF">RRG08_054140</name>
</gene>
<protein>
    <submittedName>
        <fullName evidence="2">Uncharacterized protein</fullName>
    </submittedName>
</protein>
<comment type="caution">
    <text evidence="2">The sequence shown here is derived from an EMBL/GenBank/DDBJ whole genome shotgun (WGS) entry which is preliminary data.</text>
</comment>
<name>A0AAE0Y8G2_9GAST</name>
<sequence>MTSRNQRSRHTSGPVVHTPRPWPGLDRDGKLPWSAVSGRRPVAPPTVEGNYSGDMGRDEQRGGRGGLPLHYRQPEKHLLQLQLVVAPLGYRLVLGVFRRLVRVGDQAALGVAQASDLCGLRVSSRCSSRVEVSRV</sequence>
<dbReference type="AlphaFoldDB" id="A0AAE0Y8G2"/>
<feature type="region of interest" description="Disordered" evidence="1">
    <location>
        <begin position="1"/>
        <end position="69"/>
    </location>
</feature>
<dbReference type="EMBL" id="JAWDGP010006781">
    <property type="protein sequence ID" value="KAK3735567.1"/>
    <property type="molecule type" value="Genomic_DNA"/>
</dbReference>
<keyword evidence="3" id="KW-1185">Reference proteome</keyword>
<proteinExistence type="predicted"/>
<evidence type="ECO:0000313" key="2">
    <source>
        <dbReference type="EMBL" id="KAK3735567.1"/>
    </source>
</evidence>
<reference evidence="2" key="1">
    <citation type="journal article" date="2023" name="G3 (Bethesda)">
        <title>A reference genome for the long-term kleptoplast-retaining sea slug Elysia crispata morphotype clarki.</title>
        <authorList>
            <person name="Eastman K.E."/>
            <person name="Pendleton A.L."/>
            <person name="Shaikh M.A."/>
            <person name="Suttiyut T."/>
            <person name="Ogas R."/>
            <person name="Tomko P."/>
            <person name="Gavelis G."/>
            <person name="Widhalm J.R."/>
            <person name="Wisecaver J.H."/>
        </authorList>
    </citation>
    <scope>NUCLEOTIDE SEQUENCE</scope>
    <source>
        <strain evidence="2">ECLA1</strain>
    </source>
</reference>